<dbReference type="InterPro" id="IPR055427">
    <property type="entry name" value="TRAPPC13_N"/>
</dbReference>
<accession>A0A7M5X409</accession>
<feature type="domain" description="Trafficking protein particle complex subunit 13 C-terminal" evidence="3">
    <location>
        <begin position="311"/>
        <end position="406"/>
    </location>
</feature>
<dbReference type="InterPro" id="IPR010378">
    <property type="entry name" value="TRAPPC13"/>
</dbReference>
<dbReference type="Proteomes" id="UP000594262">
    <property type="component" value="Unplaced"/>
</dbReference>
<dbReference type="PANTHER" id="PTHR13134">
    <property type="entry name" value="TRAFFICKING PROTEIN PARTICLE COMPLEX SUBUNIT 13"/>
    <property type="match status" value="1"/>
</dbReference>
<name>A0A7M5X409_9CNID</name>
<keyword evidence="6" id="KW-1185">Reference proteome</keyword>
<evidence type="ECO:0000259" key="3">
    <source>
        <dbReference type="Pfam" id="PF23643"/>
    </source>
</evidence>
<sequence length="415" mass="46795">MQEGYREKEHLLSLKVMRLTKPSVKPLLHVTNEPQDLPGDIFNNSIFTDVATTKGAEMLNCGELLSLPQAFGSIYLGETFSCYVSILNDSNQVTKDVTLKTDIQTSSQRFQLTASTPRDLLSPDESQDEVLSYEVKELGTHILICAVSYTSPNGEKLFMRRFYKFQVLKPLEVKTKFYNGEFDSVFLEAQVQNITTNPISMDHVTLDPSQYYMVLPLNELTPVGEETMEKGVDEIFDSTYINPMDMRQYLYKLIPKESHKLELRAMPMSPIGKLDIVWRTNFGEIGRLQTSQLQRTAPTDVDIKLVVEESPDTISVEQQFEIACKLKNFGSSKMEAKLFLTSSSSSLLWCGISGKVLGPLPPNSSLEFKLHGIATRPGLHSIGGVRILDMNSTKMHDFDDICQLLVYTNEQSPFL</sequence>
<organism evidence="5 6">
    <name type="scientific">Clytia hemisphaerica</name>
    <dbReference type="NCBI Taxonomy" id="252671"/>
    <lineage>
        <taxon>Eukaryota</taxon>
        <taxon>Metazoa</taxon>
        <taxon>Cnidaria</taxon>
        <taxon>Hydrozoa</taxon>
        <taxon>Hydroidolina</taxon>
        <taxon>Leptothecata</taxon>
        <taxon>Obeliida</taxon>
        <taxon>Clytiidae</taxon>
        <taxon>Clytia</taxon>
    </lineage>
</organism>
<dbReference type="OrthoDB" id="10250284at2759"/>
<comment type="similarity">
    <text evidence="1">Belongs to the TRAPPC13 family.</text>
</comment>
<dbReference type="InterPro" id="IPR055428">
    <property type="entry name" value="TRAPPC13_C"/>
</dbReference>
<dbReference type="InterPro" id="IPR055429">
    <property type="entry name" value="TRAPPC13_M"/>
</dbReference>
<dbReference type="Pfam" id="PF23647">
    <property type="entry name" value="TRAPPC13_M"/>
    <property type="match status" value="1"/>
</dbReference>
<dbReference type="EnsemblMetazoa" id="CLYHEMT016633.1">
    <property type="protein sequence ID" value="CLYHEMP016633.1"/>
    <property type="gene ID" value="CLYHEMG016633"/>
</dbReference>
<evidence type="ECO:0008006" key="7">
    <source>
        <dbReference type="Google" id="ProtNLM"/>
    </source>
</evidence>
<dbReference type="GeneID" id="136806025"/>
<dbReference type="GO" id="GO:1990072">
    <property type="term" value="C:TRAPPIII protein complex"/>
    <property type="evidence" value="ECO:0007669"/>
    <property type="project" value="TreeGrafter"/>
</dbReference>
<protein>
    <recommendedName>
        <fullName evidence="7">Trafficking protein particle complex subunit 13</fullName>
    </recommendedName>
</protein>
<feature type="domain" description="Trafficking protein particle complex subunit 13 middle" evidence="4">
    <location>
        <begin position="171"/>
        <end position="298"/>
    </location>
</feature>
<proteinExistence type="inferred from homology"/>
<evidence type="ECO:0000259" key="4">
    <source>
        <dbReference type="Pfam" id="PF23647"/>
    </source>
</evidence>
<dbReference type="Pfam" id="PF06159">
    <property type="entry name" value="TRAPPC13_N"/>
    <property type="match status" value="1"/>
</dbReference>
<evidence type="ECO:0000259" key="2">
    <source>
        <dbReference type="Pfam" id="PF06159"/>
    </source>
</evidence>
<evidence type="ECO:0000256" key="1">
    <source>
        <dbReference type="ARBA" id="ARBA00010785"/>
    </source>
</evidence>
<evidence type="ECO:0000313" key="6">
    <source>
        <dbReference type="Proteomes" id="UP000594262"/>
    </source>
</evidence>
<dbReference type="RefSeq" id="XP_066918703.1">
    <property type="nucleotide sequence ID" value="XM_067062602.1"/>
</dbReference>
<reference evidence="5" key="1">
    <citation type="submission" date="2021-01" db="UniProtKB">
        <authorList>
            <consortium name="EnsemblMetazoa"/>
        </authorList>
    </citation>
    <scope>IDENTIFICATION</scope>
</reference>
<dbReference type="PANTHER" id="PTHR13134:SF3">
    <property type="entry name" value="TRAFFICKING PROTEIN PARTICLE COMPLEX SUBUNIT 13"/>
    <property type="match status" value="1"/>
</dbReference>
<evidence type="ECO:0000313" key="5">
    <source>
        <dbReference type="EnsemblMetazoa" id="CLYHEMP016633.1"/>
    </source>
</evidence>
<dbReference type="AlphaFoldDB" id="A0A7M5X409"/>
<feature type="domain" description="Trafficking protein particle complex subunit 13 N-terminal" evidence="2">
    <location>
        <begin position="10"/>
        <end position="167"/>
    </location>
</feature>
<dbReference type="Pfam" id="PF23643">
    <property type="entry name" value="TRAPPC13_C"/>
    <property type="match status" value="1"/>
</dbReference>